<sequence length="36" mass="4327">MMIFKAYLLLKMHYVIGKNIESETTVYYAYNRLHAT</sequence>
<name>W5SWB5_9SPIR</name>
<protein>
    <submittedName>
        <fullName evidence="1">Uncharacterized protein</fullName>
    </submittedName>
</protein>
<evidence type="ECO:0000313" key="2">
    <source>
        <dbReference type="Proteomes" id="UP000019330"/>
    </source>
</evidence>
<accession>W5SWB5</accession>
<evidence type="ECO:0000313" key="1">
    <source>
        <dbReference type="EMBL" id="AHH11182.1"/>
    </source>
</evidence>
<dbReference type="HOGENOM" id="CLU_3354908_0_0_12"/>
<keyword evidence="1" id="KW-0614">Plasmid</keyword>
<dbReference type="AlphaFoldDB" id="W5SWB5"/>
<dbReference type="EMBL" id="CP005746">
    <property type="protein sequence ID" value="AHH11182.1"/>
    <property type="molecule type" value="Genomic_DNA"/>
</dbReference>
<dbReference type="Proteomes" id="UP000019330">
    <property type="component" value="Plasmid unnamed"/>
</dbReference>
<gene>
    <name evidence="1" type="ORF">BCO_0900040</name>
</gene>
<organism evidence="1">
    <name type="scientific">Borrelia coriaceae ATCC 43381</name>
    <dbReference type="NCBI Taxonomy" id="1408429"/>
    <lineage>
        <taxon>Bacteria</taxon>
        <taxon>Pseudomonadati</taxon>
        <taxon>Spirochaetota</taxon>
        <taxon>Spirochaetia</taxon>
        <taxon>Spirochaetales</taxon>
        <taxon>Borreliaceae</taxon>
        <taxon>Borrelia</taxon>
    </lineage>
</organism>
<keyword evidence="2" id="KW-1185">Reference proteome</keyword>
<proteinExistence type="predicted"/>
<reference evidence="1" key="1">
    <citation type="submission" date="2013-04" db="EMBL/GenBank/DDBJ databases">
        <title>Comparative Genomics of Relapsing Fever Spirochetes.</title>
        <authorList>
            <person name="Schwan T.G."/>
            <person name="Raffel S.J."/>
            <person name="Porcella S.F."/>
            <person name="Martens C.A."/>
            <person name="Bruno D.P."/>
            <person name="Ricklefs S.M."/>
            <person name="Barbian K.B."/>
        </authorList>
    </citation>
    <scope>NUCLEOTIDE SEQUENCE</scope>
    <source>
        <strain evidence="1">Co53</strain>
        <plasmid evidence="1">unnamed</plasmid>
    </source>
</reference>
<geneLocation type="plasmid" evidence="1 2">
    <name>unnamed</name>
</geneLocation>